<dbReference type="OrthoDB" id="45365at2759"/>
<evidence type="ECO:0000313" key="4">
    <source>
        <dbReference type="Proteomes" id="UP000265618"/>
    </source>
</evidence>
<accession>A0A391NZ93</accession>
<gene>
    <name evidence="3" type="ORF">KIPB_011066</name>
</gene>
<dbReference type="Pfam" id="PF24681">
    <property type="entry name" value="Kelch_KLHDC2_KLHL20_DRC7"/>
    <property type="match status" value="1"/>
</dbReference>
<proteinExistence type="predicted"/>
<dbReference type="AlphaFoldDB" id="A0A391NZ93"/>
<name>A0A391NZ93_9EUKA</name>
<comment type="caution">
    <text evidence="3">The sequence shown here is derived from an EMBL/GenBank/DDBJ whole genome shotgun (WGS) entry which is preliminary data.</text>
</comment>
<dbReference type="SUPFAM" id="SSF117281">
    <property type="entry name" value="Kelch motif"/>
    <property type="match status" value="1"/>
</dbReference>
<dbReference type="Gene3D" id="2.120.10.80">
    <property type="entry name" value="Kelch-type beta propeller"/>
    <property type="match status" value="1"/>
</dbReference>
<dbReference type="Proteomes" id="UP000265618">
    <property type="component" value="Unassembled WGS sequence"/>
</dbReference>
<keyword evidence="4" id="KW-1185">Reference proteome</keyword>
<keyword evidence="2" id="KW-0677">Repeat</keyword>
<dbReference type="EMBL" id="BDIP01004345">
    <property type="protein sequence ID" value="GCA63643.1"/>
    <property type="molecule type" value="Genomic_DNA"/>
</dbReference>
<reference evidence="3 4" key="1">
    <citation type="journal article" date="2018" name="PLoS ONE">
        <title>The draft genome of Kipferlia bialata reveals reductive genome evolution in fornicate parasites.</title>
        <authorList>
            <person name="Tanifuji G."/>
            <person name="Takabayashi S."/>
            <person name="Kume K."/>
            <person name="Takagi M."/>
            <person name="Nakayama T."/>
            <person name="Kamikawa R."/>
            <person name="Inagaki Y."/>
            <person name="Hashimoto T."/>
        </authorList>
    </citation>
    <scope>NUCLEOTIDE SEQUENCE [LARGE SCALE GENOMIC DNA]</scope>
    <source>
        <strain evidence="3">NY0173</strain>
    </source>
</reference>
<keyword evidence="1" id="KW-0880">Kelch repeat</keyword>
<dbReference type="InterPro" id="IPR015915">
    <property type="entry name" value="Kelch-typ_b-propeller"/>
</dbReference>
<evidence type="ECO:0000256" key="1">
    <source>
        <dbReference type="ARBA" id="ARBA00022441"/>
    </source>
</evidence>
<evidence type="ECO:0000256" key="2">
    <source>
        <dbReference type="ARBA" id="ARBA00022737"/>
    </source>
</evidence>
<protein>
    <submittedName>
        <fullName evidence="3">Uncharacterized protein</fullName>
    </submittedName>
</protein>
<dbReference type="PANTHER" id="PTHR46093:SF18">
    <property type="entry name" value="FIBRONECTIN TYPE-III DOMAIN-CONTAINING PROTEIN"/>
    <property type="match status" value="1"/>
</dbReference>
<organism evidence="3 4">
    <name type="scientific">Kipferlia bialata</name>
    <dbReference type="NCBI Taxonomy" id="797122"/>
    <lineage>
        <taxon>Eukaryota</taxon>
        <taxon>Metamonada</taxon>
        <taxon>Carpediemonas-like organisms</taxon>
        <taxon>Kipferlia</taxon>
    </lineage>
</organism>
<evidence type="ECO:0000313" key="3">
    <source>
        <dbReference type="EMBL" id="GCA63643.1"/>
    </source>
</evidence>
<sequence length="245" mass="26651">MSGDITYTPISVGHTTHYQPGVVYLGTLCDDGVTPAPLKEGEKYRCMIVGRNMTTSSDTCVIVSKDPVSGTVTHKVVPSPIPEGLYQLTATRVGGEVLVFGGSGPRDTLYSYCIEKDTWRQIGKSGQWPKARFQHSAFCLGGKLYIGGGYHNGYLSDCWRYDPSTERWAQLADAPETFSVAADSVVGDTAHMVGSDNNYTLHLTYTQTKGWTQLSLPFKVYRAAAVSVGTDIYVLGGYDHQDKVG</sequence>
<dbReference type="PANTHER" id="PTHR46093">
    <property type="entry name" value="ACYL-COA-BINDING DOMAIN-CONTAINING PROTEIN 5"/>
    <property type="match status" value="1"/>
</dbReference>